<dbReference type="Pfam" id="PF01398">
    <property type="entry name" value="JAB"/>
    <property type="match status" value="1"/>
</dbReference>
<evidence type="ECO:0000256" key="2">
    <source>
        <dbReference type="ARBA" id="ARBA00014871"/>
    </source>
</evidence>
<dbReference type="Gene3D" id="3.40.140.10">
    <property type="entry name" value="Cytidine Deaminase, domain 2"/>
    <property type="match status" value="1"/>
</dbReference>
<evidence type="ECO:0000313" key="5">
    <source>
        <dbReference type="WBParaSite" id="jg25516"/>
    </source>
</evidence>
<reference evidence="5" key="1">
    <citation type="submission" date="2022-11" db="UniProtKB">
        <authorList>
            <consortium name="WormBaseParasite"/>
        </authorList>
    </citation>
    <scope>IDENTIFICATION</scope>
</reference>
<dbReference type="InterPro" id="IPR024969">
    <property type="entry name" value="EIF3F/CSN6-like_C"/>
</dbReference>
<feature type="domain" description="MPN" evidence="3">
    <location>
        <begin position="30"/>
        <end position="167"/>
    </location>
</feature>
<dbReference type="GO" id="GO:0008237">
    <property type="term" value="F:metallopeptidase activity"/>
    <property type="evidence" value="ECO:0007669"/>
    <property type="project" value="InterPro"/>
</dbReference>
<sequence>MVLAELLPLPLPPSPFLTIEMTAESSEQTTFIHSLVTLSISDQWTRARVQNGTPRVAGACLGKQSGRNIEIMNTFEVKSTSNEDGIMILDEEYFNGRAELFKETFSDLEFLGFYITGAHTKTDLQDTSIQKQAMKFSESPFLLKFDTAVPVVSDKLSLGVFESVVHPVNESELIFHSIPVKIVSELSEQIGFQVPIRAIWSHEHSAAGVSAAHDYVSAVKEGKVETDEVLLKDIYKLCQKLCEVKSSSLVEKETKQASDKKLLVLLTAITNVQGSFYDLVTKLNILSSERFSTHPGGPMSMKKHAYAIMRLKFPLGGLGRSLFRSHVREDAKSVGLFGNFLLSSPNGFENLAALVQIKSRDLVERIVNKRRHVKSAEMSERTSVAMVDDLSNEICCAADLTECTRSMHCDGDFADAAEKSMRQYTALVETLNTTPELYQSLKESLVTEKDRLDEVDLRTAHLLLEDFENSGVHLEKEKREKFVALSDEIFSAGVHFSNGVDRSVSITNEEAAQYGFDFNQLSNPWRSSNDYRIRRFTHSKFFEHSDKQEMNLRNLVTRTYDNVYSFLDGIIKTMRPSWKWKQMQFVHCLWKTLQFQSYAR</sequence>
<dbReference type="InterPro" id="IPR000555">
    <property type="entry name" value="JAMM/MPN+_dom"/>
</dbReference>
<dbReference type="AlphaFoldDB" id="A0A915E037"/>
<dbReference type="PANTHER" id="PTHR10540:SF8">
    <property type="entry name" value="COP9 SIGNALOSOME COMPLEX SUBUNIT 6"/>
    <property type="match status" value="1"/>
</dbReference>
<dbReference type="PROSITE" id="PS50249">
    <property type="entry name" value="MPN"/>
    <property type="match status" value="1"/>
</dbReference>
<accession>A0A915E037</accession>
<evidence type="ECO:0000256" key="1">
    <source>
        <dbReference type="ARBA" id="ARBA00010893"/>
    </source>
</evidence>
<dbReference type="SMART" id="SM00232">
    <property type="entry name" value="JAB_MPN"/>
    <property type="match status" value="1"/>
</dbReference>
<comment type="similarity">
    <text evidence="1">Belongs to the peptidase M67A family. CSN6 subfamily.</text>
</comment>
<protein>
    <recommendedName>
        <fullName evidence="2">COP9 signalosome complex subunit 6</fullName>
    </recommendedName>
</protein>
<evidence type="ECO:0000259" key="3">
    <source>
        <dbReference type="PROSITE" id="PS50249"/>
    </source>
</evidence>
<dbReference type="SUPFAM" id="SSF55486">
    <property type="entry name" value="Metalloproteases ('zincins'), catalytic domain"/>
    <property type="match status" value="1"/>
</dbReference>
<dbReference type="PANTHER" id="PTHR10540">
    <property type="entry name" value="EUKARYOTIC TRANSLATION INITIATION FACTOR 3 SUBUNIT F-RELATED"/>
    <property type="match status" value="1"/>
</dbReference>
<name>A0A915E037_9BILA</name>
<dbReference type="WBParaSite" id="jg25516">
    <property type="protein sequence ID" value="jg25516"/>
    <property type="gene ID" value="jg25516"/>
</dbReference>
<dbReference type="GO" id="GO:0008180">
    <property type="term" value="C:COP9 signalosome"/>
    <property type="evidence" value="ECO:0007669"/>
    <property type="project" value="TreeGrafter"/>
</dbReference>
<dbReference type="InterPro" id="IPR037518">
    <property type="entry name" value="MPN"/>
</dbReference>
<dbReference type="Pfam" id="PF13012">
    <property type="entry name" value="MitMem_reg"/>
    <property type="match status" value="1"/>
</dbReference>
<evidence type="ECO:0000313" key="4">
    <source>
        <dbReference type="Proteomes" id="UP000887574"/>
    </source>
</evidence>
<keyword evidence="4" id="KW-1185">Reference proteome</keyword>
<proteinExistence type="inferred from homology"/>
<dbReference type="Proteomes" id="UP000887574">
    <property type="component" value="Unplaced"/>
</dbReference>
<organism evidence="4 5">
    <name type="scientific">Ditylenchus dipsaci</name>
    <dbReference type="NCBI Taxonomy" id="166011"/>
    <lineage>
        <taxon>Eukaryota</taxon>
        <taxon>Metazoa</taxon>
        <taxon>Ecdysozoa</taxon>
        <taxon>Nematoda</taxon>
        <taxon>Chromadorea</taxon>
        <taxon>Rhabditida</taxon>
        <taxon>Tylenchina</taxon>
        <taxon>Tylenchomorpha</taxon>
        <taxon>Sphaerularioidea</taxon>
        <taxon>Anguinidae</taxon>
        <taxon>Anguininae</taxon>
        <taxon>Ditylenchus</taxon>
    </lineage>
</organism>